<dbReference type="InterPro" id="IPR035940">
    <property type="entry name" value="CAP_sf"/>
</dbReference>
<accession>A0A6N7PLN2</accession>
<comment type="caution">
    <text evidence="3">The sequence shown here is derived from an EMBL/GenBank/DDBJ whole genome shotgun (WGS) entry which is preliminary data.</text>
</comment>
<keyword evidence="2" id="KW-0732">Signal</keyword>
<dbReference type="EMBL" id="WJIE01000004">
    <property type="protein sequence ID" value="MRG93052.1"/>
    <property type="molecule type" value="Genomic_DNA"/>
</dbReference>
<evidence type="ECO:0000256" key="2">
    <source>
        <dbReference type="SAM" id="SignalP"/>
    </source>
</evidence>
<name>A0A6N7PLN2_9BACT</name>
<feature type="signal peptide" evidence="2">
    <location>
        <begin position="1"/>
        <end position="20"/>
    </location>
</feature>
<dbReference type="OrthoDB" id="9796959at2"/>
<dbReference type="AlphaFoldDB" id="A0A6N7PLN2"/>
<evidence type="ECO:0008006" key="5">
    <source>
        <dbReference type="Google" id="ProtNLM"/>
    </source>
</evidence>
<feature type="region of interest" description="Disordered" evidence="1">
    <location>
        <begin position="24"/>
        <end position="90"/>
    </location>
</feature>
<dbReference type="PROSITE" id="PS51257">
    <property type="entry name" value="PROKAR_LIPOPROTEIN"/>
    <property type="match status" value="1"/>
</dbReference>
<protein>
    <recommendedName>
        <fullName evidence="5">SCP domain-containing protein</fullName>
    </recommendedName>
</protein>
<reference evidence="3 4" key="1">
    <citation type="submission" date="2019-10" db="EMBL/GenBank/DDBJ databases">
        <title>A soil myxobacterium in the family Polyangiaceae.</title>
        <authorList>
            <person name="Li Y."/>
            <person name="Wang J."/>
        </authorList>
    </citation>
    <scope>NUCLEOTIDE SEQUENCE [LARGE SCALE GENOMIC DNA]</scope>
    <source>
        <strain evidence="3 4">DSM 14734</strain>
    </source>
</reference>
<dbReference type="Gene3D" id="3.40.33.10">
    <property type="entry name" value="CAP"/>
    <property type="match status" value="1"/>
</dbReference>
<evidence type="ECO:0000313" key="4">
    <source>
        <dbReference type="Proteomes" id="UP000440224"/>
    </source>
</evidence>
<feature type="compositionally biased region" description="Gly residues" evidence="1">
    <location>
        <begin position="25"/>
        <end position="50"/>
    </location>
</feature>
<keyword evidence="4" id="KW-1185">Reference proteome</keyword>
<feature type="chain" id="PRO_5026965356" description="SCP domain-containing protein" evidence="2">
    <location>
        <begin position="21"/>
        <end position="236"/>
    </location>
</feature>
<dbReference type="Proteomes" id="UP000440224">
    <property type="component" value="Unassembled WGS sequence"/>
</dbReference>
<proteinExistence type="predicted"/>
<gene>
    <name evidence="3" type="ORF">GF068_14085</name>
</gene>
<evidence type="ECO:0000313" key="3">
    <source>
        <dbReference type="EMBL" id="MRG93052.1"/>
    </source>
</evidence>
<feature type="compositionally biased region" description="Gly residues" evidence="1">
    <location>
        <begin position="58"/>
        <end position="74"/>
    </location>
</feature>
<sequence>MSMKMTIRVLACLGVLGAAACSGGEPQGSGGDGGAGGDGSGGVAGQGGSSNGSSASNGSGGAGQGGGGQGGGGNASSSSSSGGGPDPFEAARQECVDTINTLRATKGLPPLERWKDAEPCVDQQATWDEENNKPHGSWGMKLYPTCNGSGQNECLGHGAAGVSGCLDQMWGEKDQAGCSGCDACNEGYNPDCPNCDFYGQQTGDVCGHYVNMSAKYFSRVACGFSSAGGWIAMNFQ</sequence>
<dbReference type="SUPFAM" id="SSF55797">
    <property type="entry name" value="PR-1-like"/>
    <property type="match status" value="1"/>
</dbReference>
<dbReference type="RefSeq" id="WP_153819925.1">
    <property type="nucleotide sequence ID" value="NZ_WJIE01000004.1"/>
</dbReference>
<organism evidence="3 4">
    <name type="scientific">Polyangium spumosum</name>
    <dbReference type="NCBI Taxonomy" id="889282"/>
    <lineage>
        <taxon>Bacteria</taxon>
        <taxon>Pseudomonadati</taxon>
        <taxon>Myxococcota</taxon>
        <taxon>Polyangia</taxon>
        <taxon>Polyangiales</taxon>
        <taxon>Polyangiaceae</taxon>
        <taxon>Polyangium</taxon>
    </lineage>
</organism>
<evidence type="ECO:0000256" key="1">
    <source>
        <dbReference type="SAM" id="MobiDB-lite"/>
    </source>
</evidence>